<protein>
    <submittedName>
        <fullName evidence="2">Uncharacterized protein</fullName>
    </submittedName>
</protein>
<evidence type="ECO:0000313" key="3">
    <source>
        <dbReference type="Proteomes" id="UP000600918"/>
    </source>
</evidence>
<feature type="region of interest" description="Disordered" evidence="1">
    <location>
        <begin position="171"/>
        <end position="225"/>
    </location>
</feature>
<dbReference type="AlphaFoldDB" id="A0A834K290"/>
<gene>
    <name evidence="2" type="ORF">H0235_016000</name>
</gene>
<accession>A0A834K290</accession>
<keyword evidence="3" id="KW-1185">Reference proteome</keyword>
<name>A0A834K290_VESPE</name>
<organism evidence="2 3">
    <name type="scientific">Vespula pensylvanica</name>
    <name type="common">Western yellow jacket</name>
    <name type="synonym">Wasp</name>
    <dbReference type="NCBI Taxonomy" id="30213"/>
    <lineage>
        <taxon>Eukaryota</taxon>
        <taxon>Metazoa</taxon>
        <taxon>Ecdysozoa</taxon>
        <taxon>Arthropoda</taxon>
        <taxon>Hexapoda</taxon>
        <taxon>Insecta</taxon>
        <taxon>Pterygota</taxon>
        <taxon>Neoptera</taxon>
        <taxon>Endopterygota</taxon>
        <taxon>Hymenoptera</taxon>
        <taxon>Apocrita</taxon>
        <taxon>Aculeata</taxon>
        <taxon>Vespoidea</taxon>
        <taxon>Vespidae</taxon>
        <taxon>Vespinae</taxon>
        <taxon>Vespula</taxon>
    </lineage>
</organism>
<comment type="caution">
    <text evidence="2">The sequence shown here is derived from an EMBL/GenBank/DDBJ whole genome shotgun (WGS) entry which is preliminary data.</text>
</comment>
<evidence type="ECO:0000313" key="2">
    <source>
        <dbReference type="EMBL" id="KAF7397992.1"/>
    </source>
</evidence>
<reference evidence="2" key="1">
    <citation type="journal article" date="2020" name="G3 (Bethesda)">
        <title>High-Quality Assemblies for Three Invasive Social Wasps from the &lt;i&gt;Vespula&lt;/i&gt; Genus.</title>
        <authorList>
            <person name="Harrop T.W.R."/>
            <person name="Guhlin J."/>
            <person name="McLaughlin G.M."/>
            <person name="Permina E."/>
            <person name="Stockwell P."/>
            <person name="Gilligan J."/>
            <person name="Le Lec M.F."/>
            <person name="Gruber M.A.M."/>
            <person name="Quinn O."/>
            <person name="Lovegrove M."/>
            <person name="Duncan E.J."/>
            <person name="Remnant E.J."/>
            <person name="Van Eeckhoven J."/>
            <person name="Graham B."/>
            <person name="Knapp R.A."/>
            <person name="Langford K.W."/>
            <person name="Kronenberg Z."/>
            <person name="Press M.O."/>
            <person name="Eacker S.M."/>
            <person name="Wilson-Rankin E.E."/>
            <person name="Purcell J."/>
            <person name="Lester P.J."/>
            <person name="Dearden P.K."/>
        </authorList>
    </citation>
    <scope>NUCLEOTIDE SEQUENCE</scope>
    <source>
        <strain evidence="2">Volc-1</strain>
    </source>
</reference>
<sequence length="330" mass="37407">MDKDLTFSNFDLVVVAVQERLLGFVPAMADGARPFLGVDRIFMRAAADSLFYYVSRHLTIVHPPGEFISQVLARVCGRGRGRGRERGHEHDDFDFSPLTLSENKALGSSRSQTRPESPRLDLRVLKAHLTIDLVASRFERDKREWKKEVRLSYFMGVDDVRDSAHKKKFTEGFRGPRTEKEKLDTEDKDSSDRRTAPRNVNPIGRERREKRGSEREASSRVFEPDRIADSRPETILVERFAAAIGGKSRATPMEGGSGVEDGEEVCMNFNRHLIWYTSELRVPLDRDQVDLHGEDNTRCTLPARTDNTLSEPSREASIALLSVTLHLPSV</sequence>
<feature type="compositionally biased region" description="Basic and acidic residues" evidence="1">
    <location>
        <begin position="204"/>
        <end position="225"/>
    </location>
</feature>
<dbReference type="EMBL" id="JACSDY010000019">
    <property type="protein sequence ID" value="KAF7397992.1"/>
    <property type="molecule type" value="Genomic_DNA"/>
</dbReference>
<evidence type="ECO:0000256" key="1">
    <source>
        <dbReference type="SAM" id="MobiDB-lite"/>
    </source>
</evidence>
<dbReference type="Proteomes" id="UP000600918">
    <property type="component" value="Unassembled WGS sequence"/>
</dbReference>
<feature type="compositionally biased region" description="Basic and acidic residues" evidence="1">
    <location>
        <begin position="171"/>
        <end position="195"/>
    </location>
</feature>
<proteinExistence type="predicted"/>